<dbReference type="InterPro" id="IPR000719">
    <property type="entry name" value="Prot_kinase_dom"/>
</dbReference>
<sequence length="1350" mass="154793">MTSKKKSKKNSKGKQKCEDESVTKYNPYMFFSNDEIGQIKAVLKIKEVLNIPIAIGCVILNKPELLEVTVKKGLNVNQYGPNNTTALIWAVRYKYLDMITVLLENGADPTAGVANGENTVIIALEHKLWDEPTFLAFWEKLERFSSIDANCTNKNGHTILHIAVRREWEVFINKLLTKNVDIDITNINGVTPLMTACFRNNSNIVNVLINKGADFTKEDNHHRTALCYAIVTGSKMSKNPFLVADRIVFELKKDLSFREYIKRRVNVISAIMSKEKMTDAEFEMVISVVHYIVQRTENGLKIFLDLKMFDTLNKAITKTTSKEKQKLIYLIIQELLCYNEQAINFSADVQLKLSNQFLNTNLINFCVEKIKNKESYYNLAVIVILFFCTSNEIGHKWVVEHHNDVKDFIKLQSNDLLLEEFQKELLDETRKKLIKKKMKKLRRYINALTIETNESADSVKNSDENRNESSFVLKKSKKRSKIMKAKIAKIKDMELTERVSIPASSKPEKIDKKDSQDSVQTVQVSNPVNEIRNVEKRDDIIPNESYVVEADKVKLCQTGFPVTVTNSTSDQPDKDFTLFSEAENTKKLQENKQMFNPDKDGNKFLPCYKDIFEANPITNSLKAFLINQEHQPSDVSQQEPISQSGDWKSKILNLPFNDWSIFSDTLKINKKEAKHAIQFLKKVANNQDNTYNIFHIDGALNTVMDYLKELIGIILARSKSIRNQFQATLEKNTKTSNISEKQMVTELQANFQQLISSILSLAHTNLPEALRNIYRLESTMLKYPVRGRTLLADMCALEQVKMRITTTSFSGEASYLSYIENSLNGFEEAREDIKITVLDNYPAVYENEPSGLYEMEMDMLSPEQPKNKQKLLEGKLNTMKNAYHLVNSIEKLIDEDDDDDDDDKPTVDPFFKADLPDIEKYCEPTEKYSDMVLKMLTKHVAGEKLEQSRWSDKIEHLQNAKNSTVLLGGDIRIVTLGISSDNEPLAVKRIPKEHSVCKILKALINPLLGLRHKHILHYFACDYDDNDLVLATPLCEYNISQYVLLLKENADKRPFNLNHIDIIRQFLNGLAYLHQQPEPIVHGNLKPSNIFVDVNGTVRLGEFGVSKALFKMIEAPKSSLVWVSQETFRMYKHANAIECSISSDIQVAGMLLYYIISGGVHPFGLDIETIVKNFEKYTMAFPPSRFSKNQIVADLLSWMLMYEPSDRPNIKQVLSHVLFWSGERKWRFILNCAGISFTGVPLNINVAKVHDIIEKMANKGQIKGHWVNIIRRKFPKIVFHFDDTVVGLLRFVRQFCDNERVTTADVNELKSCLLNYFPAFPLTLFRILEATPIIKEYPFVSYTMIETILS</sequence>
<dbReference type="SUPFAM" id="SSF56112">
    <property type="entry name" value="Protein kinase-like (PK-like)"/>
    <property type="match status" value="1"/>
</dbReference>
<dbReference type="PROSITE" id="PS50297">
    <property type="entry name" value="ANK_REP_REGION"/>
    <property type="match status" value="2"/>
</dbReference>
<dbReference type="Pfam" id="PF00069">
    <property type="entry name" value="Pkinase"/>
    <property type="match status" value="1"/>
</dbReference>
<dbReference type="InterPro" id="IPR045133">
    <property type="entry name" value="IRE1/2-like"/>
</dbReference>
<dbReference type="PANTHER" id="PTHR13954">
    <property type="entry name" value="IRE1-RELATED"/>
    <property type="match status" value="1"/>
</dbReference>
<dbReference type="Pfam" id="PF12796">
    <property type="entry name" value="Ank_2"/>
    <property type="match status" value="1"/>
</dbReference>
<dbReference type="PANTHER" id="PTHR13954:SF6">
    <property type="entry name" value="NON-SPECIFIC SERINE_THREONINE PROTEIN KINASE"/>
    <property type="match status" value="1"/>
</dbReference>
<dbReference type="GO" id="GO:0004674">
    <property type="term" value="F:protein serine/threonine kinase activity"/>
    <property type="evidence" value="ECO:0007669"/>
    <property type="project" value="InterPro"/>
</dbReference>
<dbReference type="OrthoDB" id="8187887at2759"/>
<accession>A0A834IIB8</accession>
<comment type="caution">
    <text evidence="4">The sequence shown here is derived from an EMBL/GenBank/DDBJ whole genome shotgun (WGS) entry which is preliminary data.</text>
</comment>
<feature type="repeat" description="ANK" evidence="1">
    <location>
        <begin position="188"/>
        <end position="220"/>
    </location>
</feature>
<keyword evidence="5" id="KW-1185">Reference proteome</keyword>
<evidence type="ECO:0000256" key="1">
    <source>
        <dbReference type="PROSITE-ProRule" id="PRU00023"/>
    </source>
</evidence>
<evidence type="ECO:0000259" key="3">
    <source>
        <dbReference type="PROSITE" id="PS50011"/>
    </source>
</evidence>
<evidence type="ECO:0000313" key="5">
    <source>
        <dbReference type="Proteomes" id="UP000625711"/>
    </source>
</evidence>
<dbReference type="InterPro" id="IPR002110">
    <property type="entry name" value="Ankyrin_rpt"/>
</dbReference>
<evidence type="ECO:0000256" key="2">
    <source>
        <dbReference type="SAM" id="MobiDB-lite"/>
    </source>
</evidence>
<organism evidence="4 5">
    <name type="scientific">Rhynchophorus ferrugineus</name>
    <name type="common">Red palm weevil</name>
    <name type="synonym">Curculio ferrugineus</name>
    <dbReference type="NCBI Taxonomy" id="354439"/>
    <lineage>
        <taxon>Eukaryota</taxon>
        <taxon>Metazoa</taxon>
        <taxon>Ecdysozoa</taxon>
        <taxon>Arthropoda</taxon>
        <taxon>Hexapoda</taxon>
        <taxon>Insecta</taxon>
        <taxon>Pterygota</taxon>
        <taxon>Neoptera</taxon>
        <taxon>Endopterygota</taxon>
        <taxon>Coleoptera</taxon>
        <taxon>Polyphaga</taxon>
        <taxon>Cucujiformia</taxon>
        <taxon>Curculionidae</taxon>
        <taxon>Dryophthorinae</taxon>
        <taxon>Rhynchophorus</taxon>
    </lineage>
</organism>
<dbReference type="PROSITE" id="PS50088">
    <property type="entry name" value="ANK_REPEAT"/>
    <property type="match status" value="3"/>
</dbReference>
<dbReference type="GO" id="GO:0005524">
    <property type="term" value="F:ATP binding"/>
    <property type="evidence" value="ECO:0007669"/>
    <property type="project" value="InterPro"/>
</dbReference>
<feature type="compositionally biased region" description="Basic and acidic residues" evidence="2">
    <location>
        <begin position="506"/>
        <end position="516"/>
    </location>
</feature>
<name>A0A834IIB8_RHYFE</name>
<dbReference type="Pfam" id="PF00023">
    <property type="entry name" value="Ank"/>
    <property type="match status" value="1"/>
</dbReference>
<dbReference type="GO" id="GO:0036498">
    <property type="term" value="P:IRE1-mediated unfolded protein response"/>
    <property type="evidence" value="ECO:0007669"/>
    <property type="project" value="TreeGrafter"/>
</dbReference>
<dbReference type="Gene3D" id="1.10.510.10">
    <property type="entry name" value="Transferase(Phosphotransferase) domain 1"/>
    <property type="match status" value="1"/>
</dbReference>
<dbReference type="SUPFAM" id="SSF48403">
    <property type="entry name" value="Ankyrin repeat"/>
    <property type="match status" value="1"/>
</dbReference>
<proteinExistence type="predicted"/>
<dbReference type="GO" id="GO:0070059">
    <property type="term" value="P:intrinsic apoptotic signaling pathway in response to endoplasmic reticulum stress"/>
    <property type="evidence" value="ECO:0007669"/>
    <property type="project" value="TreeGrafter"/>
</dbReference>
<feature type="region of interest" description="Disordered" evidence="2">
    <location>
        <begin position="500"/>
        <end position="521"/>
    </location>
</feature>
<feature type="domain" description="Protein kinase" evidence="3">
    <location>
        <begin position="960"/>
        <end position="1219"/>
    </location>
</feature>
<dbReference type="GO" id="GO:0051082">
    <property type="term" value="F:unfolded protein binding"/>
    <property type="evidence" value="ECO:0007669"/>
    <property type="project" value="TreeGrafter"/>
</dbReference>
<dbReference type="SMART" id="SM00248">
    <property type="entry name" value="ANK"/>
    <property type="match status" value="3"/>
</dbReference>
<feature type="repeat" description="ANK" evidence="1">
    <location>
        <begin position="155"/>
        <end position="187"/>
    </location>
</feature>
<feature type="repeat" description="ANK" evidence="1">
    <location>
        <begin position="82"/>
        <end position="108"/>
    </location>
</feature>
<dbReference type="InterPro" id="IPR011009">
    <property type="entry name" value="Kinase-like_dom_sf"/>
</dbReference>
<dbReference type="Gene3D" id="1.25.40.20">
    <property type="entry name" value="Ankyrin repeat-containing domain"/>
    <property type="match status" value="2"/>
</dbReference>
<protein>
    <recommendedName>
        <fullName evidence="3">Protein kinase domain-containing protein</fullName>
    </recommendedName>
</protein>
<reference evidence="4" key="1">
    <citation type="submission" date="2020-08" db="EMBL/GenBank/DDBJ databases">
        <title>Genome sequencing and assembly of the red palm weevil Rhynchophorus ferrugineus.</title>
        <authorList>
            <person name="Dias G.B."/>
            <person name="Bergman C.M."/>
            <person name="Manee M."/>
        </authorList>
    </citation>
    <scope>NUCLEOTIDE SEQUENCE</scope>
    <source>
        <strain evidence="4">AA-2017</strain>
        <tissue evidence="4">Whole larva</tissue>
    </source>
</reference>
<dbReference type="GO" id="GO:1990604">
    <property type="term" value="C:IRE1-TRAF2-ASK1 complex"/>
    <property type="evidence" value="ECO:0007669"/>
    <property type="project" value="TreeGrafter"/>
</dbReference>
<keyword evidence="1" id="KW-0040">ANK repeat</keyword>
<dbReference type="GO" id="GO:0004521">
    <property type="term" value="F:RNA endonuclease activity"/>
    <property type="evidence" value="ECO:0007669"/>
    <property type="project" value="InterPro"/>
</dbReference>
<dbReference type="EMBL" id="JAACXV010000302">
    <property type="protein sequence ID" value="KAF7280399.1"/>
    <property type="molecule type" value="Genomic_DNA"/>
</dbReference>
<gene>
    <name evidence="4" type="ORF">GWI33_006092</name>
</gene>
<dbReference type="InterPro" id="IPR036770">
    <property type="entry name" value="Ankyrin_rpt-contain_sf"/>
</dbReference>
<dbReference type="PROSITE" id="PS50011">
    <property type="entry name" value="PROTEIN_KINASE_DOM"/>
    <property type="match status" value="1"/>
</dbReference>
<evidence type="ECO:0000313" key="4">
    <source>
        <dbReference type="EMBL" id="KAF7280399.1"/>
    </source>
</evidence>
<dbReference type="Proteomes" id="UP000625711">
    <property type="component" value="Unassembled WGS sequence"/>
</dbReference>